<feature type="compositionally biased region" description="Basic residues" evidence="1">
    <location>
        <begin position="65"/>
        <end position="80"/>
    </location>
</feature>
<dbReference type="EMBL" id="BOPC01000025">
    <property type="protein sequence ID" value="GIJ26835.1"/>
    <property type="molecule type" value="Genomic_DNA"/>
</dbReference>
<gene>
    <name evidence="2" type="ORF">Vqi01_19970</name>
</gene>
<dbReference type="InterPro" id="IPR019933">
    <property type="entry name" value="DivIVA_domain"/>
</dbReference>
<evidence type="ECO:0000313" key="2">
    <source>
        <dbReference type="EMBL" id="GIJ26835.1"/>
    </source>
</evidence>
<evidence type="ECO:0000256" key="1">
    <source>
        <dbReference type="SAM" id="MobiDB-lite"/>
    </source>
</evidence>
<keyword evidence="3" id="KW-1185">Reference proteome</keyword>
<organism evidence="2 3">
    <name type="scientific">Micromonospora qiuiae</name>
    <dbReference type="NCBI Taxonomy" id="502268"/>
    <lineage>
        <taxon>Bacteria</taxon>
        <taxon>Bacillati</taxon>
        <taxon>Actinomycetota</taxon>
        <taxon>Actinomycetes</taxon>
        <taxon>Micromonosporales</taxon>
        <taxon>Micromonosporaceae</taxon>
        <taxon>Micromonospora</taxon>
    </lineage>
</organism>
<dbReference type="Proteomes" id="UP000653076">
    <property type="component" value="Unassembled WGS sequence"/>
</dbReference>
<evidence type="ECO:0008006" key="4">
    <source>
        <dbReference type="Google" id="ProtNLM"/>
    </source>
</evidence>
<sequence length="91" mass="10933">MPMTYSSEERLLPQQVRAVTFATVRPRGLDPVEVYDYLNRVADELERLRRELTTANTEVERMRRALRRWQSRQAGHHHHDRPTPQQDREPQ</sequence>
<comment type="caution">
    <text evidence="2">The sequence shown here is derived from an EMBL/GenBank/DDBJ whole genome shotgun (WGS) entry which is preliminary data.</text>
</comment>
<protein>
    <recommendedName>
        <fullName evidence="4">Antigen 84</fullName>
    </recommendedName>
</protein>
<proteinExistence type="predicted"/>
<dbReference type="Gene3D" id="6.10.250.660">
    <property type="match status" value="1"/>
</dbReference>
<name>A0ABQ4J9I8_9ACTN</name>
<reference evidence="2 3" key="1">
    <citation type="submission" date="2021-01" db="EMBL/GenBank/DDBJ databases">
        <title>Whole genome shotgun sequence of Verrucosispora qiuiae NBRC 106684.</title>
        <authorList>
            <person name="Komaki H."/>
            <person name="Tamura T."/>
        </authorList>
    </citation>
    <scope>NUCLEOTIDE SEQUENCE [LARGE SCALE GENOMIC DNA]</scope>
    <source>
        <strain evidence="2 3">NBRC 106684</strain>
    </source>
</reference>
<dbReference type="NCBIfam" id="TIGR03544">
    <property type="entry name" value="DivI1A_domain"/>
    <property type="match status" value="1"/>
</dbReference>
<accession>A0ABQ4J9I8</accession>
<feature type="region of interest" description="Disordered" evidence="1">
    <location>
        <begin position="65"/>
        <end position="91"/>
    </location>
</feature>
<evidence type="ECO:0000313" key="3">
    <source>
        <dbReference type="Proteomes" id="UP000653076"/>
    </source>
</evidence>